<evidence type="ECO:0000313" key="3">
    <source>
        <dbReference type="Proteomes" id="UP000030152"/>
    </source>
</evidence>
<evidence type="ECO:0008006" key="4">
    <source>
        <dbReference type="Google" id="ProtNLM"/>
    </source>
</evidence>
<proteinExistence type="predicted"/>
<feature type="signal peptide" evidence="1">
    <location>
        <begin position="1"/>
        <end position="19"/>
    </location>
</feature>
<feature type="chain" id="PRO_5001992161" description="Outer membrane protein beta-barrel domain-containing protein" evidence="1">
    <location>
        <begin position="20"/>
        <end position="323"/>
    </location>
</feature>
<dbReference type="AlphaFoldDB" id="A0A0A2MD42"/>
<accession>A0A0A2MD42</accession>
<dbReference type="Proteomes" id="UP000030152">
    <property type="component" value="Unassembled WGS sequence"/>
</dbReference>
<dbReference type="RefSeq" id="WP_020214558.1">
    <property type="nucleotide sequence ID" value="NZ_JRLX01000013.1"/>
</dbReference>
<dbReference type="EMBL" id="JRLX01000013">
    <property type="protein sequence ID" value="KGO86190.1"/>
    <property type="molecule type" value="Genomic_DNA"/>
</dbReference>
<evidence type="ECO:0000313" key="2">
    <source>
        <dbReference type="EMBL" id="KGO86190.1"/>
    </source>
</evidence>
<protein>
    <recommendedName>
        <fullName evidence="4">Outer membrane protein beta-barrel domain-containing protein</fullName>
    </recommendedName>
</protein>
<reference evidence="2 3" key="1">
    <citation type="submission" date="2013-09" db="EMBL/GenBank/DDBJ databases">
        <authorList>
            <person name="Zeng Z."/>
            <person name="Chen C."/>
        </authorList>
    </citation>
    <scope>NUCLEOTIDE SEQUENCE [LARGE SCALE GENOMIC DNA]</scope>
    <source>
        <strain evidence="2 3">WB 3.3-2</strain>
    </source>
</reference>
<evidence type="ECO:0000256" key="1">
    <source>
        <dbReference type="SAM" id="SignalP"/>
    </source>
</evidence>
<dbReference type="STRING" id="1121895.GCA_000378485_03382"/>
<sequence>MKIRLLILLPLITILPAAAQNDSIPKETGKVITSKFPTTRVFDVQYNQLGPADYTTKAFGNEKEKARVNNHYRFRVSANIPVYKTNRFFITGSLRYKYEVFEFDNVYDIPSQTNYNRPTQEFHYFAGAVSATYFSTLFKKPVIYNVSGTVDANQYAFQRVKGLASATLVLKKNDRTTITAGALAMLDPSSILPFVPIFTYEHNFKNSPWTLDFIMPQRLLLKRKLLEKGQLSVGTELNSENFYLRLNTGLLNGTYELNQLELRSGLTYEYWLGKNLIGTFKGGLTNVITTRITERGEKTSKYVLESKQDPQWYFNIGISYNPF</sequence>
<dbReference type="OrthoDB" id="1027207at2"/>
<keyword evidence="3" id="KW-1185">Reference proteome</keyword>
<gene>
    <name evidence="2" type="ORF">Q765_12825</name>
</gene>
<organism evidence="2 3">
    <name type="scientific">Flavobacterium rivuli WB 3.3-2 = DSM 21788</name>
    <dbReference type="NCBI Taxonomy" id="1121895"/>
    <lineage>
        <taxon>Bacteria</taxon>
        <taxon>Pseudomonadati</taxon>
        <taxon>Bacteroidota</taxon>
        <taxon>Flavobacteriia</taxon>
        <taxon>Flavobacteriales</taxon>
        <taxon>Flavobacteriaceae</taxon>
        <taxon>Flavobacterium</taxon>
    </lineage>
</organism>
<name>A0A0A2MD42_9FLAO</name>
<comment type="caution">
    <text evidence="2">The sequence shown here is derived from an EMBL/GenBank/DDBJ whole genome shotgun (WGS) entry which is preliminary data.</text>
</comment>
<dbReference type="eggNOG" id="ENOG502ZA7A">
    <property type="taxonomic scope" value="Bacteria"/>
</dbReference>
<keyword evidence="1" id="KW-0732">Signal</keyword>